<sequence>MSEPLDHCSSCYLPTSWLALPLLAKKEYNYDSTLYSFGLPEGQSLNLPAARRTVARTTLTAQTRSARTVSDNSVLGKFDLLIKRYDGGAVSQYLHALPIGAEVSFKHIKFNIKAQYPFAGKTTFTLIAAGTGIAPMYQALWKLMGTEGDNRKVTLIYGNKSPEDILLKEELDGWASRSAGRLKIVHVVGNQPDDPAPPGWADTPTYTAETGWVDEAKLKKHAFPPAEDTLVFVCGLPGMYAALCGPRNEKELKDGSTLQKLGYTADMVAKM</sequence>
<dbReference type="HOGENOM" id="CLU_003827_9_1_1"/>
<dbReference type="SUPFAM" id="SSF63380">
    <property type="entry name" value="Riboflavin synthase domain-like"/>
    <property type="match status" value="1"/>
</dbReference>
<dbReference type="Gene3D" id="2.40.30.10">
    <property type="entry name" value="Translation factors"/>
    <property type="match status" value="1"/>
</dbReference>
<reference evidence="9" key="2">
    <citation type="submission" date="2024-10" db="UniProtKB">
        <authorList>
            <consortium name="EnsemblProtists"/>
        </authorList>
    </citation>
    <scope>IDENTIFICATION</scope>
</reference>
<comment type="cofactor">
    <cofactor evidence="1 6">
        <name>FAD</name>
        <dbReference type="ChEBI" id="CHEBI:57692"/>
    </cofactor>
</comment>
<feature type="domain" description="Flavoprotein pyridine nucleotide cytochrome reductase-like FAD-binding" evidence="8">
    <location>
        <begin position="21"/>
        <end position="106"/>
    </location>
</feature>
<reference evidence="10" key="1">
    <citation type="journal article" date="2013" name="Nature">
        <title>Pan genome of the phytoplankton Emiliania underpins its global distribution.</title>
        <authorList>
            <person name="Read B.A."/>
            <person name="Kegel J."/>
            <person name="Klute M.J."/>
            <person name="Kuo A."/>
            <person name="Lefebvre S.C."/>
            <person name="Maumus F."/>
            <person name="Mayer C."/>
            <person name="Miller J."/>
            <person name="Monier A."/>
            <person name="Salamov A."/>
            <person name="Young J."/>
            <person name="Aguilar M."/>
            <person name="Claverie J.M."/>
            <person name="Frickenhaus S."/>
            <person name="Gonzalez K."/>
            <person name="Herman E.K."/>
            <person name="Lin Y.C."/>
            <person name="Napier J."/>
            <person name="Ogata H."/>
            <person name="Sarno A.F."/>
            <person name="Shmutz J."/>
            <person name="Schroeder D."/>
            <person name="de Vargas C."/>
            <person name="Verret F."/>
            <person name="von Dassow P."/>
            <person name="Valentin K."/>
            <person name="Van de Peer Y."/>
            <person name="Wheeler G."/>
            <person name="Dacks J.B."/>
            <person name="Delwiche C.F."/>
            <person name="Dyhrman S.T."/>
            <person name="Glockner G."/>
            <person name="John U."/>
            <person name="Richards T."/>
            <person name="Worden A.Z."/>
            <person name="Zhang X."/>
            <person name="Grigoriev I.V."/>
            <person name="Allen A.E."/>
            <person name="Bidle K."/>
            <person name="Borodovsky M."/>
            <person name="Bowler C."/>
            <person name="Brownlee C."/>
            <person name="Cock J.M."/>
            <person name="Elias M."/>
            <person name="Gladyshev V.N."/>
            <person name="Groth M."/>
            <person name="Guda C."/>
            <person name="Hadaegh A."/>
            <person name="Iglesias-Rodriguez M.D."/>
            <person name="Jenkins J."/>
            <person name="Jones B.M."/>
            <person name="Lawson T."/>
            <person name="Leese F."/>
            <person name="Lindquist E."/>
            <person name="Lobanov A."/>
            <person name="Lomsadze A."/>
            <person name="Malik S.B."/>
            <person name="Marsh M.E."/>
            <person name="Mackinder L."/>
            <person name="Mock T."/>
            <person name="Mueller-Roeber B."/>
            <person name="Pagarete A."/>
            <person name="Parker M."/>
            <person name="Probert I."/>
            <person name="Quesneville H."/>
            <person name="Raines C."/>
            <person name="Rensing S.A."/>
            <person name="Riano-Pachon D.M."/>
            <person name="Richier S."/>
            <person name="Rokitta S."/>
            <person name="Shiraiwa Y."/>
            <person name="Soanes D.M."/>
            <person name="van der Giezen M."/>
            <person name="Wahlund T.M."/>
            <person name="Williams B."/>
            <person name="Wilson W."/>
            <person name="Wolfe G."/>
            <person name="Wurch L.L."/>
        </authorList>
    </citation>
    <scope>NUCLEOTIDE SEQUENCE</scope>
</reference>
<feature type="domain" description="Oxidoreductase FAD/NAD(P)-binding" evidence="7">
    <location>
        <begin position="126"/>
        <end position="244"/>
    </location>
</feature>
<dbReference type="Pfam" id="PF00175">
    <property type="entry name" value="NAD_binding_1"/>
    <property type="match status" value="1"/>
</dbReference>
<evidence type="ECO:0000259" key="7">
    <source>
        <dbReference type="Pfam" id="PF00175"/>
    </source>
</evidence>
<feature type="binding site" evidence="6">
    <location>
        <position position="90"/>
    </location>
    <ligand>
        <name>FAD</name>
        <dbReference type="ChEBI" id="CHEBI:57692"/>
    </ligand>
</feature>
<dbReference type="InterPro" id="IPR008333">
    <property type="entry name" value="Cbr1-like_FAD-bd_dom"/>
</dbReference>
<dbReference type="PRINTS" id="PR00406">
    <property type="entry name" value="CYTB5RDTASE"/>
</dbReference>
<evidence type="ECO:0008006" key="11">
    <source>
        <dbReference type="Google" id="ProtNLM"/>
    </source>
</evidence>
<keyword evidence="3 6" id="KW-0274">FAD</keyword>
<evidence type="ECO:0000256" key="3">
    <source>
        <dbReference type="ARBA" id="ARBA00022827"/>
    </source>
</evidence>
<dbReference type="GO" id="GO:0016491">
    <property type="term" value="F:oxidoreductase activity"/>
    <property type="evidence" value="ECO:0007669"/>
    <property type="project" value="UniProtKB-KW"/>
</dbReference>
<dbReference type="RefSeq" id="XP_005793570.1">
    <property type="nucleotide sequence ID" value="XM_005793513.1"/>
</dbReference>
<dbReference type="KEGG" id="ehx:EMIHUDRAFT_62515"/>
<dbReference type="InterPro" id="IPR001709">
    <property type="entry name" value="Flavoprot_Pyr_Nucl_cyt_Rdtase"/>
</dbReference>
<evidence type="ECO:0000256" key="1">
    <source>
        <dbReference type="ARBA" id="ARBA00001974"/>
    </source>
</evidence>
<dbReference type="Pfam" id="PF00970">
    <property type="entry name" value="FAD_binding_6"/>
    <property type="match status" value="1"/>
</dbReference>
<keyword evidence="2 6" id="KW-0285">Flavoprotein</keyword>
<dbReference type="OMA" id="YKANTID"/>
<evidence type="ECO:0000256" key="2">
    <source>
        <dbReference type="ARBA" id="ARBA00022630"/>
    </source>
</evidence>
<dbReference type="PRINTS" id="PR00371">
    <property type="entry name" value="FPNCR"/>
</dbReference>
<dbReference type="STRING" id="2903.R1FZE7"/>
<name>A0A0D3KZF6_EMIH1</name>
<keyword evidence="4" id="KW-0560">Oxidoreductase</keyword>
<feature type="binding site" evidence="6">
    <location>
        <position position="83"/>
    </location>
    <ligand>
        <name>FAD</name>
        <dbReference type="ChEBI" id="CHEBI:57692"/>
    </ligand>
</feature>
<dbReference type="InterPro" id="IPR039261">
    <property type="entry name" value="FNR_nucleotide-bd"/>
</dbReference>
<dbReference type="GeneID" id="17286410"/>
<accession>A0A0D3KZF6</accession>
<dbReference type="InterPro" id="IPR001433">
    <property type="entry name" value="OxRdtase_FAD/NAD-bd"/>
</dbReference>
<dbReference type="CDD" id="cd06183">
    <property type="entry name" value="cyt_b5_reduct_like"/>
    <property type="match status" value="1"/>
</dbReference>
<dbReference type="InterPro" id="IPR001834">
    <property type="entry name" value="CBR-like"/>
</dbReference>
<dbReference type="SUPFAM" id="SSF52343">
    <property type="entry name" value="Ferredoxin reductase-like, C-terminal NADP-linked domain"/>
    <property type="match status" value="1"/>
</dbReference>
<proteinExistence type="predicted"/>
<dbReference type="Proteomes" id="UP000013827">
    <property type="component" value="Unassembled WGS sequence"/>
</dbReference>
<protein>
    <recommendedName>
        <fullName evidence="11">Cytochrome-b5 reductase</fullName>
    </recommendedName>
</protein>
<evidence type="ECO:0000256" key="5">
    <source>
        <dbReference type="ARBA" id="ARBA00023027"/>
    </source>
</evidence>
<evidence type="ECO:0000313" key="10">
    <source>
        <dbReference type="Proteomes" id="UP000013827"/>
    </source>
</evidence>
<evidence type="ECO:0000259" key="8">
    <source>
        <dbReference type="Pfam" id="PF00970"/>
    </source>
</evidence>
<organism evidence="9 10">
    <name type="scientific">Emiliania huxleyi (strain CCMP1516)</name>
    <dbReference type="NCBI Taxonomy" id="280463"/>
    <lineage>
        <taxon>Eukaryota</taxon>
        <taxon>Haptista</taxon>
        <taxon>Haptophyta</taxon>
        <taxon>Prymnesiophyceae</taxon>
        <taxon>Isochrysidales</taxon>
        <taxon>Noelaerhabdaceae</taxon>
        <taxon>Emiliania</taxon>
    </lineage>
</organism>
<keyword evidence="5" id="KW-0520">NAD</keyword>
<evidence type="ECO:0000256" key="4">
    <source>
        <dbReference type="ARBA" id="ARBA00023002"/>
    </source>
</evidence>
<keyword evidence="10" id="KW-1185">Reference proteome</keyword>
<dbReference type="InterPro" id="IPR017938">
    <property type="entry name" value="Riboflavin_synthase-like_b-brl"/>
</dbReference>
<feature type="binding site" evidence="6">
    <location>
        <position position="64"/>
    </location>
    <ligand>
        <name>FAD</name>
        <dbReference type="ChEBI" id="CHEBI:57692"/>
    </ligand>
</feature>
<evidence type="ECO:0000313" key="9">
    <source>
        <dbReference type="EnsemblProtists" id="EOD41141"/>
    </source>
</evidence>
<dbReference type="EnsemblProtists" id="EOD41141">
    <property type="protein sequence ID" value="EOD41141"/>
    <property type="gene ID" value="EMIHUDRAFT_62515"/>
</dbReference>
<evidence type="ECO:0000256" key="6">
    <source>
        <dbReference type="PIRSR" id="PIRSR601834-1"/>
    </source>
</evidence>
<dbReference type="Gene3D" id="3.40.50.80">
    <property type="entry name" value="Nucleotide-binding domain of ferredoxin-NADP reductase (FNR) module"/>
    <property type="match status" value="1"/>
</dbReference>
<dbReference type="PANTHER" id="PTHR19370">
    <property type="entry name" value="NADH-CYTOCHROME B5 REDUCTASE"/>
    <property type="match status" value="1"/>
</dbReference>
<dbReference type="AlphaFoldDB" id="A0A0D3KZF6"/>
<dbReference type="eggNOG" id="KOG0534">
    <property type="taxonomic scope" value="Eukaryota"/>
</dbReference>
<dbReference type="PaxDb" id="2903-EOD41141"/>
<feature type="binding site" evidence="6">
    <location>
        <position position="91"/>
    </location>
    <ligand>
        <name>FAD</name>
        <dbReference type="ChEBI" id="CHEBI:57692"/>
    </ligand>
</feature>
<feature type="binding site" evidence="6">
    <location>
        <position position="81"/>
    </location>
    <ligand>
        <name>FAD</name>
        <dbReference type="ChEBI" id="CHEBI:57692"/>
    </ligand>
</feature>